<sequence>MIQLARYWENLDVLHVNREAPRASYIPYGVESAAHSGKRGRSPWYQTLNGVWKFQYHSSVLNVEEPFYETAADVSSWNDLIVPSCWQTNGYDQLHYTNINYPFPNDPPFVPDQNPAGLYVREFNVAERWDGKEKYVVFEGVNACFYVWVNGQFAGYSQGSRIPAEFNISALVKPGGNRIAVLVLKWCDGSYLEDQDMWRYSGIFRDVYLLARDRVHIRDVYNKQSFENGFAKATLTAEIETNGRLSVGAELKDAQGNTAASAQAVIDGQGSLLFEIDKPLLWNAEQPNLYELYVRAGDEVLRFPVGFREVKIEAGVLLINGQAVKLKGVNRHDSHPELGQTIPVAHMIQDLVLMKKHNVNTIRTAHYPNDTRFMELCNEYGFYVVDEADLECHGIGNEHIEGSGHSLTRNPDWKAAFLDRAVRMVERDKNHPCVFMWSLGNESGYDANHIAMAEWIKQRDPSLPIHYEGAAPHYKGHPNTDCLDMESRMYASVQDIEAYAKEENRRKPLFLCEYSHSMGNGPGDLQDYWDVIYRYPKLIGGCVWEWSDHGILTKTEDGTPYFAYGGDFGDKPNDGNFCIDGLVTPDRRPHTGLLELKQVLAPFRIEDHNAKAGELKITNLYDFIDLAHVGFFWKVEQDGRLVQQGKLEVPQLLPHESCIVTLPYRLQEGSGSYVLTINGWLNQETKWAQAGHEIAFAQLQWRIETEEAVIRQADAEFRSPLQVRAEGRQLTVEGFDFLHVFDLELGTVCRISRNGVNMLKEPSAYTVWRAPMDNDMQVKEKWMAEGYDRAAMKVYGTEWQRTEDGGVELISRFSLGADSLVPILTGEACWKVDVSGELKLLLNVSVQEELPYPYLPRFGLRLTMPRGMEDVEYSGLGPHESYIDKRRSVRKGRFLTTVDEMFENYIMPQENGSRYGTEWAIVSNLQGMGLRFSAAESFSFNAAHFTPEVLTEAKHDWELARKKREETIVHLDYKMSGVGSNSCGPELAERYRLSEKKFRFELSLLPLFKDEDE</sequence>
<dbReference type="SMART" id="SM01038">
    <property type="entry name" value="Bgal_small_N"/>
    <property type="match status" value="1"/>
</dbReference>
<dbReference type="RefSeq" id="WP_204603739.1">
    <property type="nucleotide sequence ID" value="NZ_JBHSED010000015.1"/>
</dbReference>
<dbReference type="Proteomes" id="UP001595755">
    <property type="component" value="Unassembled WGS sequence"/>
</dbReference>
<proteinExistence type="inferred from homology"/>
<evidence type="ECO:0000256" key="7">
    <source>
        <dbReference type="ARBA" id="ARBA00032230"/>
    </source>
</evidence>
<dbReference type="InterPro" id="IPR036156">
    <property type="entry name" value="Beta-gal/glucu_dom_sf"/>
</dbReference>
<gene>
    <name evidence="10" type="ORF">ACFO1S_10125</name>
</gene>
<dbReference type="PROSITE" id="PS00719">
    <property type="entry name" value="GLYCOSYL_HYDROL_F2_1"/>
    <property type="match status" value="1"/>
</dbReference>
<dbReference type="GO" id="GO:0016787">
    <property type="term" value="F:hydrolase activity"/>
    <property type="evidence" value="ECO:0007669"/>
    <property type="project" value="UniProtKB-KW"/>
</dbReference>
<dbReference type="SUPFAM" id="SSF74650">
    <property type="entry name" value="Galactose mutarotase-like"/>
    <property type="match status" value="1"/>
</dbReference>
<dbReference type="EC" id="3.2.1.23" evidence="3 8"/>
<evidence type="ECO:0000256" key="6">
    <source>
        <dbReference type="ARBA" id="ARBA00023295"/>
    </source>
</evidence>
<dbReference type="InterPro" id="IPR006101">
    <property type="entry name" value="Glyco_hydro_2"/>
</dbReference>
<feature type="domain" description="Beta galactosidase small chain/" evidence="9">
    <location>
        <begin position="731"/>
        <end position="1005"/>
    </location>
</feature>
<dbReference type="Pfam" id="PF16353">
    <property type="entry name" value="LacZ_4"/>
    <property type="match status" value="1"/>
</dbReference>
<dbReference type="InterPro" id="IPR006102">
    <property type="entry name" value="Ig-like_GH2"/>
</dbReference>
<dbReference type="Pfam" id="PF02836">
    <property type="entry name" value="Glyco_hydro_2_C"/>
    <property type="match status" value="1"/>
</dbReference>
<evidence type="ECO:0000256" key="2">
    <source>
        <dbReference type="ARBA" id="ARBA00007401"/>
    </source>
</evidence>
<accession>A0ABV8S895</accession>
<dbReference type="PRINTS" id="PR00132">
    <property type="entry name" value="GLHYDRLASE2"/>
</dbReference>
<comment type="catalytic activity">
    <reaction evidence="1 8">
        <text>Hydrolysis of terminal non-reducing beta-D-galactose residues in beta-D-galactosides.</text>
        <dbReference type="EC" id="3.2.1.23"/>
    </reaction>
</comment>
<dbReference type="InterPro" id="IPR014718">
    <property type="entry name" value="GH-type_carb-bd"/>
</dbReference>
<comment type="caution">
    <text evidence="10">The sequence shown here is derived from an EMBL/GenBank/DDBJ whole genome shotgun (WGS) entry which is preliminary data.</text>
</comment>
<dbReference type="SUPFAM" id="SSF49303">
    <property type="entry name" value="beta-Galactosidase/glucuronidase domain"/>
    <property type="match status" value="2"/>
</dbReference>
<dbReference type="PANTHER" id="PTHR46323">
    <property type="entry name" value="BETA-GALACTOSIDASE"/>
    <property type="match status" value="1"/>
</dbReference>
<dbReference type="Pfam" id="PF02837">
    <property type="entry name" value="Glyco_hydro_2_N"/>
    <property type="match status" value="1"/>
</dbReference>
<evidence type="ECO:0000256" key="1">
    <source>
        <dbReference type="ARBA" id="ARBA00001412"/>
    </source>
</evidence>
<dbReference type="InterPro" id="IPR004199">
    <property type="entry name" value="B-gal_small/dom_5"/>
</dbReference>
<dbReference type="InterPro" id="IPR017853">
    <property type="entry name" value="GH"/>
</dbReference>
<dbReference type="InterPro" id="IPR006104">
    <property type="entry name" value="Glyco_hydro_2_N"/>
</dbReference>
<evidence type="ECO:0000256" key="4">
    <source>
        <dbReference type="ARBA" id="ARBA00013303"/>
    </source>
</evidence>
<dbReference type="InterPro" id="IPR006103">
    <property type="entry name" value="Glyco_hydro_2_cat"/>
</dbReference>
<dbReference type="InterPro" id="IPR011013">
    <property type="entry name" value="Gal_mutarotase_sf_dom"/>
</dbReference>
<keyword evidence="6 8" id="KW-0326">Glycosidase</keyword>
<dbReference type="Gene3D" id="3.20.20.80">
    <property type="entry name" value="Glycosidases"/>
    <property type="match status" value="1"/>
</dbReference>
<dbReference type="EMBL" id="JBHSED010000015">
    <property type="protein sequence ID" value="MFC4303799.1"/>
    <property type="molecule type" value="Genomic_DNA"/>
</dbReference>
<reference evidence="11" key="1">
    <citation type="journal article" date="2019" name="Int. J. Syst. Evol. Microbiol.">
        <title>The Global Catalogue of Microorganisms (GCM) 10K type strain sequencing project: providing services to taxonomists for standard genome sequencing and annotation.</title>
        <authorList>
            <consortium name="The Broad Institute Genomics Platform"/>
            <consortium name="The Broad Institute Genome Sequencing Center for Infectious Disease"/>
            <person name="Wu L."/>
            <person name="Ma J."/>
        </authorList>
    </citation>
    <scope>NUCLEOTIDE SEQUENCE [LARGE SCALE GENOMIC DNA]</scope>
    <source>
        <strain evidence="11">CGMCC 4.1641</strain>
    </source>
</reference>
<evidence type="ECO:0000256" key="8">
    <source>
        <dbReference type="RuleBase" id="RU361154"/>
    </source>
</evidence>
<dbReference type="Pfam" id="PF00703">
    <property type="entry name" value="Glyco_hydro_2"/>
    <property type="match status" value="1"/>
</dbReference>
<evidence type="ECO:0000259" key="9">
    <source>
        <dbReference type="SMART" id="SM01038"/>
    </source>
</evidence>
<evidence type="ECO:0000313" key="10">
    <source>
        <dbReference type="EMBL" id="MFC4303799.1"/>
    </source>
</evidence>
<evidence type="ECO:0000256" key="3">
    <source>
        <dbReference type="ARBA" id="ARBA00012756"/>
    </source>
</evidence>
<dbReference type="SUPFAM" id="SSF49785">
    <property type="entry name" value="Galactose-binding domain-like"/>
    <property type="match status" value="1"/>
</dbReference>
<evidence type="ECO:0000256" key="5">
    <source>
        <dbReference type="ARBA" id="ARBA00022801"/>
    </source>
</evidence>
<comment type="similarity">
    <text evidence="2 8">Belongs to the glycosyl hydrolase 2 family.</text>
</comment>
<dbReference type="InterPro" id="IPR013783">
    <property type="entry name" value="Ig-like_fold"/>
</dbReference>
<organism evidence="10 11">
    <name type="scientific">Cohnella boryungensis</name>
    <dbReference type="NCBI Taxonomy" id="768479"/>
    <lineage>
        <taxon>Bacteria</taxon>
        <taxon>Bacillati</taxon>
        <taxon>Bacillota</taxon>
        <taxon>Bacilli</taxon>
        <taxon>Bacillales</taxon>
        <taxon>Paenibacillaceae</taxon>
        <taxon>Cohnella</taxon>
    </lineage>
</organism>
<evidence type="ECO:0000313" key="11">
    <source>
        <dbReference type="Proteomes" id="UP001595755"/>
    </source>
</evidence>
<dbReference type="InterPro" id="IPR050347">
    <property type="entry name" value="Bact_Beta-galactosidase"/>
</dbReference>
<dbReference type="InterPro" id="IPR023232">
    <property type="entry name" value="Glyco_hydro_2_AS"/>
</dbReference>
<keyword evidence="5 8" id="KW-0378">Hydrolase</keyword>
<protein>
    <recommendedName>
        <fullName evidence="4 8">Beta-galactosidase</fullName>
        <ecNumber evidence="3 8">3.2.1.23</ecNumber>
    </recommendedName>
    <alternativeName>
        <fullName evidence="7 8">Lactase</fullName>
    </alternativeName>
</protein>
<dbReference type="Gene3D" id="2.60.40.10">
    <property type="entry name" value="Immunoglobulins"/>
    <property type="match status" value="2"/>
</dbReference>
<dbReference type="InterPro" id="IPR032312">
    <property type="entry name" value="LacZ_4"/>
</dbReference>
<keyword evidence="11" id="KW-1185">Reference proteome</keyword>
<dbReference type="Pfam" id="PF02929">
    <property type="entry name" value="Bgal_small_N"/>
    <property type="match status" value="1"/>
</dbReference>
<dbReference type="PANTHER" id="PTHR46323:SF2">
    <property type="entry name" value="BETA-GALACTOSIDASE"/>
    <property type="match status" value="1"/>
</dbReference>
<name>A0ABV8S895_9BACL</name>
<dbReference type="Gene3D" id="2.70.98.10">
    <property type="match status" value="1"/>
</dbReference>
<dbReference type="InterPro" id="IPR023230">
    <property type="entry name" value="Glyco_hydro_2_CS"/>
</dbReference>
<dbReference type="Gene3D" id="2.60.120.260">
    <property type="entry name" value="Galactose-binding domain-like"/>
    <property type="match status" value="1"/>
</dbReference>
<dbReference type="SUPFAM" id="SSF51445">
    <property type="entry name" value="(Trans)glycosidases"/>
    <property type="match status" value="1"/>
</dbReference>
<dbReference type="InterPro" id="IPR008979">
    <property type="entry name" value="Galactose-bd-like_sf"/>
</dbReference>
<dbReference type="PROSITE" id="PS00608">
    <property type="entry name" value="GLYCOSYL_HYDROL_F2_2"/>
    <property type="match status" value="1"/>
</dbReference>